<keyword evidence="2" id="KW-1185">Reference proteome</keyword>
<accession>A0A803MWW9</accession>
<organism evidence="1 2">
    <name type="scientific">Chenopodium quinoa</name>
    <name type="common">Quinoa</name>
    <dbReference type="NCBI Taxonomy" id="63459"/>
    <lineage>
        <taxon>Eukaryota</taxon>
        <taxon>Viridiplantae</taxon>
        <taxon>Streptophyta</taxon>
        <taxon>Embryophyta</taxon>
        <taxon>Tracheophyta</taxon>
        <taxon>Spermatophyta</taxon>
        <taxon>Magnoliopsida</taxon>
        <taxon>eudicotyledons</taxon>
        <taxon>Gunneridae</taxon>
        <taxon>Pentapetalae</taxon>
        <taxon>Caryophyllales</taxon>
        <taxon>Chenopodiaceae</taxon>
        <taxon>Chenopodioideae</taxon>
        <taxon>Atripliceae</taxon>
        <taxon>Chenopodium</taxon>
    </lineage>
</organism>
<reference evidence="1" key="1">
    <citation type="journal article" date="2017" name="Nature">
        <title>The genome of Chenopodium quinoa.</title>
        <authorList>
            <person name="Jarvis D.E."/>
            <person name="Ho Y.S."/>
            <person name="Lightfoot D.J."/>
            <person name="Schmoeckel S.M."/>
            <person name="Li B."/>
            <person name="Borm T.J.A."/>
            <person name="Ohyanagi H."/>
            <person name="Mineta K."/>
            <person name="Michell C.T."/>
            <person name="Saber N."/>
            <person name="Kharbatia N.M."/>
            <person name="Rupper R.R."/>
            <person name="Sharp A.R."/>
            <person name="Dally N."/>
            <person name="Boughton B.A."/>
            <person name="Woo Y.H."/>
            <person name="Gao G."/>
            <person name="Schijlen E.G.W.M."/>
            <person name="Guo X."/>
            <person name="Momin A.A."/>
            <person name="Negrao S."/>
            <person name="Al-Babili S."/>
            <person name="Gehring C."/>
            <person name="Roessner U."/>
            <person name="Jung C."/>
            <person name="Murphy K."/>
            <person name="Arold S.T."/>
            <person name="Gojobori T."/>
            <person name="van der Linden C.G."/>
            <person name="van Loo E.N."/>
            <person name="Jellen E.N."/>
            <person name="Maughan P.J."/>
            <person name="Tester M."/>
        </authorList>
    </citation>
    <scope>NUCLEOTIDE SEQUENCE [LARGE SCALE GENOMIC DNA]</scope>
    <source>
        <strain evidence="1">cv. PI 614886</strain>
    </source>
</reference>
<protein>
    <recommendedName>
        <fullName evidence="3">Thioredoxin-like fold domain-containing protein</fullName>
    </recommendedName>
</protein>
<proteinExistence type="predicted"/>
<dbReference type="Gene3D" id="3.40.30.10">
    <property type="entry name" value="Glutaredoxin"/>
    <property type="match status" value="1"/>
</dbReference>
<dbReference type="AlphaFoldDB" id="A0A803MWW9"/>
<name>A0A803MWW9_CHEQI</name>
<evidence type="ECO:0008006" key="3">
    <source>
        <dbReference type="Google" id="ProtNLM"/>
    </source>
</evidence>
<dbReference type="PANTHER" id="PTHR33875:SF2">
    <property type="entry name" value="ACR183CP"/>
    <property type="match status" value="1"/>
</dbReference>
<evidence type="ECO:0000313" key="2">
    <source>
        <dbReference type="Proteomes" id="UP000596660"/>
    </source>
</evidence>
<dbReference type="Proteomes" id="UP000596660">
    <property type="component" value="Unplaced"/>
</dbReference>
<reference evidence="1" key="2">
    <citation type="submission" date="2021-03" db="UniProtKB">
        <authorList>
            <consortium name="EnsemblPlants"/>
        </authorList>
    </citation>
    <scope>IDENTIFICATION</scope>
</reference>
<dbReference type="PANTHER" id="PTHR33875">
    <property type="entry name" value="OS09G0542200 PROTEIN"/>
    <property type="match status" value="1"/>
</dbReference>
<dbReference type="SUPFAM" id="SSF52833">
    <property type="entry name" value="Thioredoxin-like"/>
    <property type="match status" value="1"/>
</dbReference>
<dbReference type="EnsemblPlants" id="AUR62036699-RA">
    <property type="protein sequence ID" value="AUR62036699-RA:cds"/>
    <property type="gene ID" value="AUR62036699"/>
</dbReference>
<dbReference type="InterPro" id="IPR036249">
    <property type="entry name" value="Thioredoxin-like_sf"/>
</dbReference>
<dbReference type="Gramene" id="AUR62036699-RA">
    <property type="protein sequence ID" value="AUR62036699-RA:cds"/>
    <property type="gene ID" value="AUR62036699"/>
</dbReference>
<evidence type="ECO:0000313" key="1">
    <source>
        <dbReference type="EnsemblPlants" id="AUR62036699-RA:cds"/>
    </source>
</evidence>
<sequence>MAVKERLVRRHIITDASCQFCGVSETVIHSLLDCVIAREIWNLSEYKDLLNDAPRSNFGELWTWLGQKVDASVVCAMAALMWAVWKRRNMMVYQGERPNGVMLAAGFSRLEQFYNEKTSNWTRNEAVDHIVDFVTKTIGEKYKSDLIYGLNDPNTDQKTRVSFKYASSWGVIGTPSFFVNGFALPDEGSAIDYKAWMKVIDPLVCSKK</sequence>